<dbReference type="GO" id="GO:0006811">
    <property type="term" value="P:monoatomic ion transport"/>
    <property type="evidence" value="ECO:0007669"/>
    <property type="project" value="UniProtKB-KW"/>
</dbReference>
<evidence type="ECO:0000313" key="10">
    <source>
        <dbReference type="EMBL" id="CAF9922586.1"/>
    </source>
</evidence>
<dbReference type="GO" id="GO:0005886">
    <property type="term" value="C:plasma membrane"/>
    <property type="evidence" value="ECO:0007669"/>
    <property type="project" value="TreeGrafter"/>
</dbReference>
<evidence type="ECO:0000256" key="8">
    <source>
        <dbReference type="SAM" id="Phobius"/>
    </source>
</evidence>
<dbReference type="GO" id="GO:0016491">
    <property type="term" value="F:oxidoreductase activity"/>
    <property type="evidence" value="ECO:0007669"/>
    <property type="project" value="UniProtKB-KW"/>
</dbReference>
<keyword evidence="3" id="KW-0249">Electron transport</keyword>
<keyword evidence="6" id="KW-0406">Ion transport</keyword>
<evidence type="ECO:0000313" key="11">
    <source>
        <dbReference type="Proteomes" id="UP000664169"/>
    </source>
</evidence>
<name>A0A8H3FAT8_9LECA</name>
<evidence type="ECO:0000256" key="4">
    <source>
        <dbReference type="ARBA" id="ARBA00022989"/>
    </source>
</evidence>
<dbReference type="OrthoDB" id="10006946at2759"/>
<evidence type="ECO:0000256" key="1">
    <source>
        <dbReference type="ARBA" id="ARBA00004141"/>
    </source>
</evidence>
<evidence type="ECO:0000256" key="7">
    <source>
        <dbReference type="ARBA" id="ARBA00023136"/>
    </source>
</evidence>
<dbReference type="InterPro" id="IPR050369">
    <property type="entry name" value="RBOH/FRE"/>
</dbReference>
<evidence type="ECO:0000256" key="3">
    <source>
        <dbReference type="ARBA" id="ARBA00022982"/>
    </source>
</evidence>
<keyword evidence="6" id="KW-0813">Transport</keyword>
<dbReference type="Proteomes" id="UP000664169">
    <property type="component" value="Unassembled WGS sequence"/>
</dbReference>
<evidence type="ECO:0000256" key="6">
    <source>
        <dbReference type="ARBA" id="ARBA00023065"/>
    </source>
</evidence>
<sequence>MLCEAFGFPPSTLLWAHKALAYLLVVGIIAHAGAYMSFIANVLQNTPAEQATVSLLNPYWISPTQARLGAYSLCNFPSGIVLLVLVLVVTVTALGWVRRRHYEIFYYLHILLGILFMVFACIHADTNFYCLLPGLVLWLYDWTWRFWGGAGLSRSRTATIEDAQNGWTRITLLPSNKASGGLVAAGSVKKSGKTPLQTYYINLPSASKTQCHAMSAISASTNEESQFLFRPCESPGWTSRVADMSALELNQTIIRLEGPYTPNLPAMRNASNIICFVGGTGITGALSIADWWIHNGSSANHLSIYWSVRNIEMAQLPEWNNLCELAKDLPSLHLIVHITSKLGRMDLGQSLKEKVTGIRSPDQSTWVYISGPEGLLDDGEDACLAFKRELGRDSPDCHQIDWYAARWEV</sequence>
<dbReference type="SUPFAM" id="SSF52343">
    <property type="entry name" value="Ferredoxin reductase-like, C-terminal NADP-linked domain"/>
    <property type="match status" value="1"/>
</dbReference>
<dbReference type="InterPro" id="IPR013130">
    <property type="entry name" value="Fe3_Rdtase_TM_dom"/>
</dbReference>
<proteinExistence type="predicted"/>
<dbReference type="PANTHER" id="PTHR11972:SF69">
    <property type="entry name" value="FERRIC REDUCTION OXIDASE 6-RELATED"/>
    <property type="match status" value="1"/>
</dbReference>
<keyword evidence="5" id="KW-0560">Oxidoreductase</keyword>
<keyword evidence="4 8" id="KW-1133">Transmembrane helix</keyword>
<keyword evidence="7 8" id="KW-0472">Membrane</keyword>
<feature type="domain" description="Ferric oxidoreductase" evidence="9">
    <location>
        <begin position="5"/>
        <end position="119"/>
    </location>
</feature>
<organism evidence="10 11">
    <name type="scientific">Gomphillus americanus</name>
    <dbReference type="NCBI Taxonomy" id="1940652"/>
    <lineage>
        <taxon>Eukaryota</taxon>
        <taxon>Fungi</taxon>
        <taxon>Dikarya</taxon>
        <taxon>Ascomycota</taxon>
        <taxon>Pezizomycotina</taxon>
        <taxon>Lecanoromycetes</taxon>
        <taxon>OSLEUM clade</taxon>
        <taxon>Ostropomycetidae</taxon>
        <taxon>Ostropales</taxon>
        <taxon>Graphidaceae</taxon>
        <taxon>Gomphilloideae</taxon>
        <taxon>Gomphillus</taxon>
    </lineage>
</organism>
<dbReference type="AlphaFoldDB" id="A0A8H3FAT8"/>
<evidence type="ECO:0000256" key="2">
    <source>
        <dbReference type="ARBA" id="ARBA00022692"/>
    </source>
</evidence>
<gene>
    <name evidence="10" type="ORF">GOMPHAMPRED_002618</name>
</gene>
<dbReference type="EMBL" id="CAJPDQ010000018">
    <property type="protein sequence ID" value="CAF9922586.1"/>
    <property type="molecule type" value="Genomic_DNA"/>
</dbReference>
<dbReference type="Gene3D" id="3.40.50.80">
    <property type="entry name" value="Nucleotide-binding domain of ferredoxin-NADP reductase (FNR) module"/>
    <property type="match status" value="1"/>
</dbReference>
<comment type="caution">
    <text evidence="10">The sequence shown here is derived from an EMBL/GenBank/DDBJ whole genome shotgun (WGS) entry which is preliminary data.</text>
</comment>
<accession>A0A8H3FAT8</accession>
<keyword evidence="2 8" id="KW-0812">Transmembrane</keyword>
<evidence type="ECO:0000256" key="5">
    <source>
        <dbReference type="ARBA" id="ARBA00023002"/>
    </source>
</evidence>
<comment type="subcellular location">
    <subcellularLocation>
        <location evidence="1">Membrane</location>
        <topology evidence="1">Multi-pass membrane protein</topology>
    </subcellularLocation>
</comment>
<evidence type="ECO:0000259" key="9">
    <source>
        <dbReference type="Pfam" id="PF01794"/>
    </source>
</evidence>
<protein>
    <recommendedName>
        <fullName evidence="9">Ferric oxidoreductase domain-containing protein</fullName>
    </recommendedName>
</protein>
<keyword evidence="11" id="KW-1185">Reference proteome</keyword>
<feature type="transmembrane region" description="Helical" evidence="8">
    <location>
        <begin position="20"/>
        <end position="40"/>
    </location>
</feature>
<feature type="transmembrane region" description="Helical" evidence="8">
    <location>
        <begin position="76"/>
        <end position="97"/>
    </location>
</feature>
<dbReference type="InterPro" id="IPR039261">
    <property type="entry name" value="FNR_nucleotide-bd"/>
</dbReference>
<dbReference type="PANTHER" id="PTHR11972">
    <property type="entry name" value="NADPH OXIDASE"/>
    <property type="match status" value="1"/>
</dbReference>
<dbReference type="CDD" id="cd06186">
    <property type="entry name" value="NOX_Duox_like_FAD_NADP"/>
    <property type="match status" value="1"/>
</dbReference>
<dbReference type="Pfam" id="PF01794">
    <property type="entry name" value="Ferric_reduct"/>
    <property type="match status" value="1"/>
</dbReference>
<feature type="transmembrane region" description="Helical" evidence="8">
    <location>
        <begin position="104"/>
        <end position="122"/>
    </location>
</feature>
<reference evidence="10" key="1">
    <citation type="submission" date="2021-03" db="EMBL/GenBank/DDBJ databases">
        <authorList>
            <person name="Tagirdzhanova G."/>
        </authorList>
    </citation>
    <scope>NUCLEOTIDE SEQUENCE</scope>
</reference>